<evidence type="ECO:0000313" key="3">
    <source>
        <dbReference type="Proteomes" id="UP000199200"/>
    </source>
</evidence>
<feature type="domain" description="NERD" evidence="1">
    <location>
        <begin position="39"/>
        <end position="156"/>
    </location>
</feature>
<gene>
    <name evidence="2" type="ORF">SAMN04488127_1382</name>
</gene>
<dbReference type="STRING" id="426757.SAMN04488127_1382"/>
<reference evidence="3" key="1">
    <citation type="submission" date="2016-10" db="EMBL/GenBank/DDBJ databases">
        <authorList>
            <person name="Varghese N."/>
            <person name="Submissions S."/>
        </authorList>
    </citation>
    <scope>NUCLEOTIDE SEQUENCE [LARGE SCALE GENOMIC DNA]</scope>
    <source>
        <strain evidence="3">CGMCC 1.6763</strain>
    </source>
</reference>
<dbReference type="RefSeq" id="WP_092051372.1">
    <property type="nucleotide sequence ID" value="NZ_FNZF01000002.1"/>
</dbReference>
<evidence type="ECO:0000313" key="2">
    <source>
        <dbReference type="EMBL" id="SEJ24572.1"/>
    </source>
</evidence>
<dbReference type="Proteomes" id="UP000199200">
    <property type="component" value="Unassembled WGS sequence"/>
</dbReference>
<dbReference type="AlphaFoldDB" id="A0A1H6XI73"/>
<sequence>MGKRSVPERLAALAVLESRVEPGHRSYSGIKSDLEMRLAGFAGEKKADFYLEEARVKEKPVVLKDVMIPSGIKHVQVDTLVLHPAFILVLEIKNMTGELHFDEETGQFYRVKNGVREGMRNPEDQLNRAVIATERFLASIDLPVKVHGAIVLASYNGLIVQGPVSRPIFPVDRLPGHVEKLEKENRAILRRSDLHYVDDTIKLLSREKQDQYFKWYNLTDIDIELGVRCPGCFKIGMERGHGKWSCTDCKTTSTDAHHATLEEYRLMYGEEITSKKMRDFIQVPNLYLANRLLRERFPTANKNKRNKRYQIKPDLSLLEPFINHLLYRK</sequence>
<dbReference type="InterPro" id="IPR011528">
    <property type="entry name" value="NERD"/>
</dbReference>
<keyword evidence="3" id="KW-1185">Reference proteome</keyword>
<evidence type="ECO:0000259" key="1">
    <source>
        <dbReference type="PROSITE" id="PS50965"/>
    </source>
</evidence>
<proteinExistence type="predicted"/>
<protein>
    <submittedName>
        <fullName evidence="2">Nuclease-related domain-containing protein</fullName>
    </submittedName>
</protein>
<dbReference type="EMBL" id="FNZF01000002">
    <property type="protein sequence ID" value="SEJ24572.1"/>
    <property type="molecule type" value="Genomic_DNA"/>
</dbReference>
<dbReference type="OrthoDB" id="569879at2"/>
<accession>A0A1H6XI73</accession>
<organism evidence="2 3">
    <name type="scientific">Bhargavaea ginsengi</name>
    <dbReference type="NCBI Taxonomy" id="426757"/>
    <lineage>
        <taxon>Bacteria</taxon>
        <taxon>Bacillati</taxon>
        <taxon>Bacillota</taxon>
        <taxon>Bacilli</taxon>
        <taxon>Bacillales</taxon>
        <taxon>Caryophanaceae</taxon>
        <taxon>Bhargavaea</taxon>
    </lineage>
</organism>
<dbReference type="Pfam" id="PF08378">
    <property type="entry name" value="NERD"/>
    <property type="match status" value="1"/>
</dbReference>
<dbReference type="PROSITE" id="PS50965">
    <property type="entry name" value="NERD"/>
    <property type="match status" value="1"/>
</dbReference>
<name>A0A1H6XI73_9BACL</name>